<protein>
    <submittedName>
        <fullName evidence="3">Aminodeoxychorismate lyase</fullName>
    </submittedName>
</protein>
<keyword evidence="2" id="KW-0472">Membrane</keyword>
<evidence type="ECO:0000256" key="1">
    <source>
        <dbReference type="SAM" id="MobiDB-lite"/>
    </source>
</evidence>
<keyword evidence="4" id="KW-1185">Reference proteome</keyword>
<keyword evidence="3" id="KW-0456">Lyase</keyword>
<organism evidence="3 4">
    <name type="scientific">Thermincola ferriacetica</name>
    <dbReference type="NCBI Taxonomy" id="281456"/>
    <lineage>
        <taxon>Bacteria</taxon>
        <taxon>Bacillati</taxon>
        <taxon>Bacillota</taxon>
        <taxon>Clostridia</taxon>
        <taxon>Eubacteriales</taxon>
        <taxon>Thermincolaceae</taxon>
        <taxon>Thermincola</taxon>
    </lineage>
</organism>
<dbReference type="EMBL" id="LGTE01000002">
    <property type="protein sequence ID" value="KNZ70854.1"/>
    <property type="molecule type" value="Genomic_DNA"/>
</dbReference>
<accession>A0A0L6W6X7</accession>
<dbReference type="Proteomes" id="UP000037175">
    <property type="component" value="Unassembled WGS sequence"/>
</dbReference>
<feature type="region of interest" description="Disordered" evidence="1">
    <location>
        <begin position="62"/>
        <end position="89"/>
    </location>
</feature>
<sequence>MVFKWLKTDTVLGIGIGFILSAVLVGFFQPNQQLSNKEVIEQAQKLGMITKEQHERVLAEYIRKNPTKESGNDAKRANKDKNEEAQPETYASYDQEIVKQQPNMPRPAMKTARVHIPDGFGSDKIADLLLSAGVIADKEAFRQAVQAQNAQRKFQRGDFILPVNGDINEVINILTKQPY</sequence>
<evidence type="ECO:0000313" key="4">
    <source>
        <dbReference type="Proteomes" id="UP000037175"/>
    </source>
</evidence>
<dbReference type="GO" id="GO:0016829">
    <property type="term" value="F:lyase activity"/>
    <property type="evidence" value="ECO:0007669"/>
    <property type="project" value="UniProtKB-KW"/>
</dbReference>
<comment type="caution">
    <text evidence="3">The sequence shown here is derived from an EMBL/GenBank/DDBJ whole genome shotgun (WGS) entry which is preliminary data.</text>
</comment>
<keyword evidence="2" id="KW-1133">Transmembrane helix</keyword>
<feature type="transmembrane region" description="Helical" evidence="2">
    <location>
        <begin position="12"/>
        <end position="28"/>
    </location>
</feature>
<proteinExistence type="predicted"/>
<dbReference type="Gene3D" id="3.30.1490.480">
    <property type="entry name" value="Endolytic murein transglycosylase"/>
    <property type="match status" value="1"/>
</dbReference>
<dbReference type="RefSeq" id="WP_052216749.1">
    <property type="nucleotide sequence ID" value="NZ_LGTE01000002.1"/>
</dbReference>
<evidence type="ECO:0000256" key="2">
    <source>
        <dbReference type="SAM" id="Phobius"/>
    </source>
</evidence>
<reference evidence="4" key="1">
    <citation type="submission" date="2015-07" db="EMBL/GenBank/DDBJ databases">
        <title>Complete Genome of Thermincola ferriacetica strain Z-0001T.</title>
        <authorList>
            <person name="Lusk B."/>
            <person name="Badalamenti J.P."/>
            <person name="Parameswaran P."/>
            <person name="Bond D.R."/>
            <person name="Torres C.I."/>
        </authorList>
    </citation>
    <scope>NUCLEOTIDE SEQUENCE [LARGE SCALE GENOMIC DNA]</scope>
    <source>
        <strain evidence="4">Z-0001</strain>
    </source>
</reference>
<evidence type="ECO:0000313" key="3">
    <source>
        <dbReference type="EMBL" id="KNZ70854.1"/>
    </source>
</evidence>
<feature type="compositionally biased region" description="Basic and acidic residues" evidence="1">
    <location>
        <begin position="62"/>
        <end position="84"/>
    </location>
</feature>
<gene>
    <name evidence="3" type="ORF">Tfer_0534</name>
</gene>
<name>A0A0L6W6X7_9FIRM</name>
<dbReference type="AlphaFoldDB" id="A0A0L6W6X7"/>
<keyword evidence="2" id="KW-0812">Transmembrane</keyword>